<keyword evidence="3" id="KW-1185">Reference proteome</keyword>
<proteinExistence type="predicted"/>
<reference evidence="2 3" key="1">
    <citation type="submission" date="2016-10" db="EMBL/GenBank/DDBJ databases">
        <title>Genome sequence of Planktotalea frisia SH6-1.</title>
        <authorList>
            <person name="Poehlein A."/>
            <person name="Bakenhus I."/>
            <person name="Voget S."/>
            <person name="Brinkhoff T."/>
            <person name="Simon M."/>
        </authorList>
    </citation>
    <scope>NUCLEOTIDE SEQUENCE [LARGE SCALE GENOMIC DNA]</scope>
    <source>
        <strain evidence="2 3">SH6-1</strain>
    </source>
</reference>
<gene>
    <name evidence="2" type="ORF">PFRI_14760</name>
</gene>
<evidence type="ECO:0008006" key="4">
    <source>
        <dbReference type="Google" id="ProtNLM"/>
    </source>
</evidence>
<dbReference type="AlphaFoldDB" id="A0A1L9NYQ9"/>
<sequence>MNFKKRPQLLITSVAMFGFSAPSLSLADTFGVSPFALYEQADNQIVVDGVSSQYALGVAGIAFNFNVINNFELTAAAGYGFTPNQKVSFAGANLMGDVSGTYTGLGAKIKIYENSRGQKIKLEYQMHNRDLRAPTLTGSRNGSPLTGNSDIQYDSNDFGISVVHPFSEDVSTHFAFGVSKWDFAANGTASTNSGITARKNIITSASDPYWSVGLDWKLGSGPINCLDAGLSS</sequence>
<dbReference type="Proteomes" id="UP000184514">
    <property type="component" value="Unassembled WGS sequence"/>
</dbReference>
<feature type="signal peptide" evidence="1">
    <location>
        <begin position="1"/>
        <end position="27"/>
    </location>
</feature>
<protein>
    <recommendedName>
        <fullName evidence="4">Outer membrane protein transport protein (OMPP1/FadL/TodX)</fullName>
    </recommendedName>
</protein>
<evidence type="ECO:0000256" key="1">
    <source>
        <dbReference type="SAM" id="SignalP"/>
    </source>
</evidence>
<accession>A0A1L9NYQ9</accession>
<evidence type="ECO:0000313" key="3">
    <source>
        <dbReference type="Proteomes" id="UP000184514"/>
    </source>
</evidence>
<feature type="chain" id="PRO_5012340730" description="Outer membrane protein transport protein (OMPP1/FadL/TodX)" evidence="1">
    <location>
        <begin position="28"/>
        <end position="232"/>
    </location>
</feature>
<organism evidence="2 3">
    <name type="scientific">Planktotalea frisia</name>
    <dbReference type="NCBI Taxonomy" id="696762"/>
    <lineage>
        <taxon>Bacteria</taxon>
        <taxon>Pseudomonadati</taxon>
        <taxon>Pseudomonadota</taxon>
        <taxon>Alphaproteobacteria</taxon>
        <taxon>Rhodobacterales</taxon>
        <taxon>Paracoccaceae</taxon>
        <taxon>Planktotalea</taxon>
    </lineage>
</organism>
<evidence type="ECO:0000313" key="2">
    <source>
        <dbReference type="EMBL" id="OJI94294.1"/>
    </source>
</evidence>
<dbReference type="EMBL" id="MLCB01000108">
    <property type="protein sequence ID" value="OJI94294.1"/>
    <property type="molecule type" value="Genomic_DNA"/>
</dbReference>
<keyword evidence="1" id="KW-0732">Signal</keyword>
<name>A0A1L9NYQ9_9RHOB</name>
<dbReference type="RefSeq" id="WP_072630071.1">
    <property type="nucleotide sequence ID" value="NZ_MLCB01000108.1"/>
</dbReference>
<comment type="caution">
    <text evidence="2">The sequence shown here is derived from an EMBL/GenBank/DDBJ whole genome shotgun (WGS) entry which is preliminary data.</text>
</comment>